<dbReference type="InterPro" id="IPR055170">
    <property type="entry name" value="GFO_IDH_MocA-like_dom"/>
</dbReference>
<evidence type="ECO:0000313" key="3">
    <source>
        <dbReference type="EMBL" id="GAA5198502.1"/>
    </source>
</evidence>
<organism evidence="3 4">
    <name type="scientific">Rugosimonospora acidiphila</name>
    <dbReference type="NCBI Taxonomy" id="556531"/>
    <lineage>
        <taxon>Bacteria</taxon>
        <taxon>Bacillati</taxon>
        <taxon>Actinomycetota</taxon>
        <taxon>Actinomycetes</taxon>
        <taxon>Micromonosporales</taxon>
        <taxon>Micromonosporaceae</taxon>
        <taxon>Rugosimonospora</taxon>
    </lineage>
</organism>
<evidence type="ECO:0000259" key="2">
    <source>
        <dbReference type="Pfam" id="PF22725"/>
    </source>
</evidence>
<dbReference type="Gene3D" id="3.40.50.720">
    <property type="entry name" value="NAD(P)-binding Rossmann-like Domain"/>
    <property type="match status" value="1"/>
</dbReference>
<feature type="domain" description="GFO/IDH/MocA-like oxidoreductase" evidence="2">
    <location>
        <begin position="138"/>
        <end position="292"/>
    </location>
</feature>
<dbReference type="PANTHER" id="PTHR43708:SF8">
    <property type="entry name" value="OXIDOREDUCTASE"/>
    <property type="match status" value="1"/>
</dbReference>
<accession>A0ABP9SLA4</accession>
<dbReference type="RefSeq" id="WP_345637454.1">
    <property type="nucleotide sequence ID" value="NZ_BAABJQ010000033.1"/>
</dbReference>
<keyword evidence="4" id="KW-1185">Reference proteome</keyword>
<dbReference type="SUPFAM" id="SSF51735">
    <property type="entry name" value="NAD(P)-binding Rossmann-fold domains"/>
    <property type="match status" value="1"/>
</dbReference>
<proteinExistence type="predicted"/>
<dbReference type="Gene3D" id="3.30.360.10">
    <property type="entry name" value="Dihydrodipicolinate Reductase, domain 2"/>
    <property type="match status" value="1"/>
</dbReference>
<protein>
    <submittedName>
        <fullName evidence="3">Gfo/Idh/MocA family oxidoreductase</fullName>
    </submittedName>
</protein>
<dbReference type="InterPro" id="IPR051317">
    <property type="entry name" value="Gfo/Idh/MocA_oxidoreduct"/>
</dbReference>
<dbReference type="EMBL" id="BAABJQ010000033">
    <property type="protein sequence ID" value="GAA5198502.1"/>
    <property type="molecule type" value="Genomic_DNA"/>
</dbReference>
<comment type="caution">
    <text evidence="3">The sequence shown here is derived from an EMBL/GenBank/DDBJ whole genome shotgun (WGS) entry which is preliminary data.</text>
</comment>
<evidence type="ECO:0000259" key="1">
    <source>
        <dbReference type="Pfam" id="PF01408"/>
    </source>
</evidence>
<dbReference type="Pfam" id="PF22725">
    <property type="entry name" value="GFO_IDH_MocA_C3"/>
    <property type="match status" value="1"/>
</dbReference>
<dbReference type="InterPro" id="IPR036291">
    <property type="entry name" value="NAD(P)-bd_dom_sf"/>
</dbReference>
<dbReference type="SUPFAM" id="SSF55347">
    <property type="entry name" value="Glyceraldehyde-3-phosphate dehydrogenase-like, C-terminal domain"/>
    <property type="match status" value="1"/>
</dbReference>
<dbReference type="PANTHER" id="PTHR43708">
    <property type="entry name" value="CONSERVED EXPRESSED OXIDOREDUCTASE (EUROFUNG)"/>
    <property type="match status" value="1"/>
</dbReference>
<feature type="domain" description="Gfo/Idh/MocA-like oxidoreductase N-terminal" evidence="1">
    <location>
        <begin position="11"/>
        <end position="129"/>
    </location>
</feature>
<dbReference type="Pfam" id="PF01408">
    <property type="entry name" value="GFO_IDH_MocA"/>
    <property type="match status" value="1"/>
</dbReference>
<reference evidence="4" key="1">
    <citation type="journal article" date="2019" name="Int. J. Syst. Evol. Microbiol.">
        <title>The Global Catalogue of Microorganisms (GCM) 10K type strain sequencing project: providing services to taxonomists for standard genome sequencing and annotation.</title>
        <authorList>
            <consortium name="The Broad Institute Genomics Platform"/>
            <consortium name="The Broad Institute Genome Sequencing Center for Infectious Disease"/>
            <person name="Wu L."/>
            <person name="Ma J."/>
        </authorList>
    </citation>
    <scope>NUCLEOTIDE SEQUENCE [LARGE SCALE GENOMIC DNA]</scope>
    <source>
        <strain evidence="4">JCM 18304</strain>
    </source>
</reference>
<dbReference type="InterPro" id="IPR000683">
    <property type="entry name" value="Gfo/Idh/MocA-like_OxRdtase_N"/>
</dbReference>
<gene>
    <name evidence="3" type="ORF">GCM10023322_72070</name>
</gene>
<evidence type="ECO:0000313" key="4">
    <source>
        <dbReference type="Proteomes" id="UP001501570"/>
    </source>
</evidence>
<name>A0ABP9SLA4_9ACTN</name>
<sequence>MNDASRPADLRLAVIGLGARGHLAELAHRPGRGARVVACADPRPAALADARRRFGPDVAVHDDYRALDPAGIDAAMVLTPDHLHEPVATHLLAAGVATFVEKPLAITTAGADRVLAAARAAGARLYVGHNLRHAPFVTAMRDLVAEGAIGEVTTIWCRHFVGHGGDYYFKDWHADRRYTNGLLLQKGAHDLDVIHWLAGAPTAVASAFGNLRVYGDLPRRELDTDRLMPDWFDPTTWPPQAQRDLHPTVDVEDLSVVNLRLANGVLATYQQCHYTPDYWRNYTVIGTRGRLENFGDLTGATIRVWNARRSGYRADADLELPVPAAGAGRGGSGDHGGADRAVVDEFLEHARTGRGTVTSPISARDAVAAACAATDSLRAGGVPVSTAAPAPEDVAYFGQG</sequence>
<dbReference type="Proteomes" id="UP001501570">
    <property type="component" value="Unassembled WGS sequence"/>
</dbReference>